<dbReference type="InterPro" id="IPR010260">
    <property type="entry name" value="AlpA"/>
</dbReference>
<evidence type="ECO:0000313" key="2">
    <source>
        <dbReference type="Proteomes" id="UP000027432"/>
    </source>
</evidence>
<evidence type="ECO:0000313" key="1">
    <source>
        <dbReference type="EMBL" id="KEO53401.1"/>
    </source>
</evidence>
<name>A0A074J7B6_9RHOB</name>
<gene>
    <name evidence="1" type="ORF">TP2_17880</name>
</gene>
<keyword evidence="2" id="KW-1185">Reference proteome</keyword>
<dbReference type="Pfam" id="PF05930">
    <property type="entry name" value="Phage_AlpA"/>
    <property type="match status" value="1"/>
</dbReference>
<reference evidence="1 2" key="1">
    <citation type="submission" date="2013-07" db="EMBL/GenBank/DDBJ databases">
        <title>Thioclava pacifica DSM 10166 Genome Sequencing.</title>
        <authorList>
            <person name="Lai Q."/>
            <person name="Shao Z."/>
        </authorList>
    </citation>
    <scope>NUCLEOTIDE SEQUENCE [LARGE SCALE GENOMIC DNA]</scope>
    <source>
        <strain evidence="1 2">DSM 10166</strain>
    </source>
</reference>
<dbReference type="Proteomes" id="UP000027432">
    <property type="component" value="Unassembled WGS sequence"/>
</dbReference>
<protein>
    <submittedName>
        <fullName evidence="1">Uncharacterized protein</fullName>
    </submittedName>
</protein>
<sequence>MSSGQVREIFGGLSRAALYRWENDDRLEFPKAIVIGNRKFFRKNEIVEFQQKRAGIKTVRCSSTDGDGGDA</sequence>
<comment type="caution">
    <text evidence="1">The sequence shown here is derived from an EMBL/GenBank/DDBJ whole genome shotgun (WGS) entry which is preliminary data.</text>
</comment>
<proteinExistence type="predicted"/>
<dbReference type="AlphaFoldDB" id="A0A074J7B6"/>
<accession>A0A074J7B6</accession>
<organism evidence="1 2">
    <name type="scientific">Thioclava pacifica DSM 10166</name>
    <dbReference type="NCBI Taxonomy" id="1353537"/>
    <lineage>
        <taxon>Bacteria</taxon>
        <taxon>Pseudomonadati</taxon>
        <taxon>Pseudomonadota</taxon>
        <taxon>Alphaproteobacteria</taxon>
        <taxon>Rhodobacterales</taxon>
        <taxon>Paracoccaceae</taxon>
        <taxon>Thioclava</taxon>
    </lineage>
</organism>
<dbReference type="STRING" id="1353537.TP2_17880"/>
<dbReference type="EMBL" id="AUND01000016">
    <property type="protein sequence ID" value="KEO53401.1"/>
    <property type="molecule type" value="Genomic_DNA"/>
</dbReference>